<evidence type="ECO:0000259" key="2">
    <source>
        <dbReference type="Pfam" id="PF20774"/>
    </source>
</evidence>
<name>A0ABU0JUK8_HATLI</name>
<proteinExistence type="predicted"/>
<dbReference type="InterPro" id="IPR008757">
    <property type="entry name" value="Peptidase_M6-like_domain"/>
</dbReference>
<dbReference type="EC" id="3.4.24.-" evidence="3"/>
<dbReference type="Pfam" id="PF20773">
    <property type="entry name" value="InhA-like_MAM"/>
    <property type="match status" value="1"/>
</dbReference>
<gene>
    <name evidence="3" type="ORF">QOZ93_002535</name>
</gene>
<reference evidence="3 4" key="1">
    <citation type="submission" date="2023-07" db="EMBL/GenBank/DDBJ databases">
        <title>Genomic Encyclopedia of Type Strains, Phase IV (KMG-IV): sequencing the most valuable type-strain genomes for metagenomic binning, comparative biology and taxonomic classification.</title>
        <authorList>
            <person name="Goeker M."/>
        </authorList>
    </citation>
    <scope>NUCLEOTIDE SEQUENCE [LARGE SCALE GENOMIC DNA]</scope>
    <source>
        <strain evidence="3 4">DSM 1400</strain>
    </source>
</reference>
<dbReference type="Proteomes" id="UP001224418">
    <property type="component" value="Unassembled WGS sequence"/>
</dbReference>
<dbReference type="EMBL" id="JAUSWN010000028">
    <property type="protein sequence ID" value="MDQ0480785.1"/>
    <property type="molecule type" value="Genomic_DNA"/>
</dbReference>
<organism evidence="3 4">
    <name type="scientific">Hathewaya limosa</name>
    <name type="common">Clostridium limosum</name>
    <dbReference type="NCBI Taxonomy" id="1536"/>
    <lineage>
        <taxon>Bacteria</taxon>
        <taxon>Bacillati</taxon>
        <taxon>Bacillota</taxon>
        <taxon>Clostridia</taxon>
        <taxon>Eubacteriales</taxon>
        <taxon>Clostridiaceae</taxon>
        <taxon>Hathewaya</taxon>
    </lineage>
</organism>
<feature type="domain" description="Immune inhibitor A-like metallopeptidase VEG" evidence="2">
    <location>
        <begin position="563"/>
        <end position="734"/>
    </location>
</feature>
<evidence type="ECO:0000313" key="4">
    <source>
        <dbReference type="Proteomes" id="UP001224418"/>
    </source>
</evidence>
<dbReference type="NCBIfam" id="TIGR03296">
    <property type="entry name" value="M6dom_TIGR03296"/>
    <property type="match status" value="1"/>
</dbReference>
<evidence type="ECO:0000313" key="3">
    <source>
        <dbReference type="EMBL" id="MDQ0480785.1"/>
    </source>
</evidence>
<dbReference type="InterPro" id="IPR048665">
    <property type="entry name" value="InhA-like_VEG"/>
</dbReference>
<dbReference type="RefSeq" id="WP_307356933.1">
    <property type="nucleotide sequence ID" value="NZ_BAAACJ010000040.1"/>
</dbReference>
<dbReference type="Pfam" id="PF05547">
    <property type="entry name" value="Peptidase_M6"/>
    <property type="match status" value="1"/>
</dbReference>
<dbReference type="GO" id="GO:0016787">
    <property type="term" value="F:hydrolase activity"/>
    <property type="evidence" value="ECO:0007669"/>
    <property type="project" value="UniProtKB-KW"/>
</dbReference>
<dbReference type="SUPFAM" id="SSF55486">
    <property type="entry name" value="Metalloproteases ('zincins'), catalytic domain"/>
    <property type="match status" value="1"/>
</dbReference>
<keyword evidence="3" id="KW-0378">Hydrolase</keyword>
<protein>
    <submittedName>
        <fullName evidence="3">Immune inhibitor A</fullName>
        <ecNumber evidence="3">3.4.24.-</ecNumber>
    </submittedName>
</protein>
<dbReference type="Pfam" id="PF20774">
    <property type="entry name" value="InhA-like_VEG"/>
    <property type="match status" value="1"/>
</dbReference>
<feature type="domain" description="Peptidase M6-like" evidence="1">
    <location>
        <begin position="47"/>
        <end position="334"/>
    </location>
</feature>
<sequence>MISKKLTSIILSATIFLGLSGNCTLVHGVESAELKGALPTIEKQQYSKKKFTAKPLIILMDFPDYKHEDLDKKETWRINNFKGSECTPEFYKKLFFGKDYYKTSDGQKHITVNKFLQEESGGTYGFEGKVVGWYMADHEAKYYGSNEGGSDQERARKLVKEAIEKASKDIDLSEFDVEDKWDLDGDGNYDEPDGILDTVVVIHPGLGEEWGGGSLGENAIWPYRWGFNIFGQEMDKLNNEEKEALVKKNPIVTDKNGKKFRAEDFTVFEQDLPVDLFAHEYGHVLGLPDLYAFHGQDVPVENWSIMGGSYTGDPRGSQPVSYGAYCREYLQKDFEKRGRKANWQNSKELNLSDIDEKGMDIVLDQASLKGKNNDAIRINLPKRKGNRIVIPSEGKTCYFSGKGNHIENYMTTKESLDLTGKDSAELSFKTWYKIDPGFDFASVQVREKGKKEWTCVKGNITTDKVDKWIVDNDAESIKKRNPGHGITDSSKGKWVDAKFDLSAFKGKKIDLRFRFRTDGNTPEEGIYIDDIKVTADNKALLNDNAEGDTKFNFDGFVKSDGVEIYDHYYLVEWRNSGADTLSDKGLKTINIGRKGLEYDPGLIIWHIDEKYNGFKPDQQAGDHPGRMFAGVVDADQNPVTYRYEKSGRNGADNMNYQMHDAAFSLRPGSKINITGKSKDDVYHIEDNHNFMNPVFSDSQDYSAKYKKVCGLDLAKYGLNVFVTDESKDRSTAKIHIAKYNNGSNCTNQDASLIKSIEEDNGKLFIQTDNKYGDKVYAEFRGKDNKVKQLVLDYKDGKYVSDAAFLKENLDFKLSHVIFIDNEGNAKCVYNKGVHKIFGANLNIEQPNKVIIENGEDEFKQGTTPKVTVKFRDASNKSKRVRLLIGVYNDKNRIVGSSEVSGNLDSEGRVTLKAGVRLPKEDNLKLKVFVCDSNTFEHLTPIKVVNVK</sequence>
<dbReference type="PANTHER" id="PTHR41775">
    <property type="entry name" value="SECRETED PROTEIN-RELATED"/>
    <property type="match status" value="1"/>
</dbReference>
<comment type="caution">
    <text evidence="3">The sequence shown here is derived from an EMBL/GenBank/DDBJ whole genome shotgun (WGS) entry which is preliminary data.</text>
</comment>
<evidence type="ECO:0000259" key="1">
    <source>
        <dbReference type="Pfam" id="PF05547"/>
    </source>
</evidence>
<accession>A0ABU0JUK8</accession>
<dbReference type="PANTHER" id="PTHR41775:SF1">
    <property type="entry name" value="PEPTIDASE M6-LIKE DOMAIN-CONTAINING PROTEIN"/>
    <property type="match status" value="1"/>
</dbReference>
<keyword evidence="4" id="KW-1185">Reference proteome</keyword>